<feature type="transmembrane region" description="Helical" evidence="8">
    <location>
        <begin position="7"/>
        <end position="28"/>
    </location>
</feature>
<feature type="transmembrane region" description="Helical" evidence="8">
    <location>
        <begin position="238"/>
        <end position="261"/>
    </location>
</feature>
<evidence type="ECO:0000256" key="1">
    <source>
        <dbReference type="ARBA" id="ARBA00004651"/>
    </source>
</evidence>
<dbReference type="HAMAP" id="MF_02078">
    <property type="entry name" value="MurJ_MviN"/>
    <property type="match status" value="1"/>
</dbReference>
<evidence type="ECO:0000256" key="8">
    <source>
        <dbReference type="HAMAP-Rule" id="MF_02078"/>
    </source>
</evidence>
<organism evidence="10 11">
    <name type="scientific">Candidatus Doudnabacteria bacterium RIFCSPHIGHO2_01_FULL_46_14</name>
    <dbReference type="NCBI Taxonomy" id="1817824"/>
    <lineage>
        <taxon>Bacteria</taxon>
        <taxon>Candidatus Doudnaibacteriota</taxon>
    </lineage>
</organism>
<dbReference type="Pfam" id="PF03023">
    <property type="entry name" value="MurJ"/>
    <property type="match status" value="1"/>
</dbReference>
<comment type="caution">
    <text evidence="10">The sequence shown here is derived from an EMBL/GenBank/DDBJ whole genome shotgun (WGS) entry which is preliminary data.</text>
</comment>
<dbReference type="GO" id="GO:0034204">
    <property type="term" value="P:lipid translocation"/>
    <property type="evidence" value="ECO:0007669"/>
    <property type="project" value="TreeGrafter"/>
</dbReference>
<feature type="transmembrane region" description="Helical" evidence="8">
    <location>
        <begin position="378"/>
        <end position="398"/>
    </location>
</feature>
<dbReference type="GO" id="GO:0005886">
    <property type="term" value="C:plasma membrane"/>
    <property type="evidence" value="ECO:0007669"/>
    <property type="project" value="UniProtKB-SubCell"/>
</dbReference>
<dbReference type="InterPro" id="IPR051050">
    <property type="entry name" value="Lipid_II_flippase_MurJ/MviN"/>
</dbReference>
<feature type="transmembrane region" description="Helical" evidence="8">
    <location>
        <begin position="48"/>
        <end position="70"/>
    </location>
</feature>
<accession>A0A1F5NP30</accession>
<keyword evidence="4 8" id="KW-0133">Cell shape</keyword>
<dbReference type="PANTHER" id="PTHR47019">
    <property type="entry name" value="LIPID II FLIPPASE MURJ"/>
    <property type="match status" value="1"/>
</dbReference>
<dbReference type="GO" id="GO:0009252">
    <property type="term" value="P:peptidoglycan biosynthetic process"/>
    <property type="evidence" value="ECO:0007669"/>
    <property type="project" value="UniProtKB-UniRule"/>
</dbReference>
<dbReference type="CDD" id="cd13123">
    <property type="entry name" value="MATE_MurJ_like"/>
    <property type="match status" value="1"/>
</dbReference>
<dbReference type="AlphaFoldDB" id="A0A1F5NP30"/>
<dbReference type="PANTHER" id="PTHR47019:SF1">
    <property type="entry name" value="LIPID II FLIPPASE MURJ"/>
    <property type="match status" value="1"/>
</dbReference>
<evidence type="ECO:0000256" key="7">
    <source>
        <dbReference type="ARBA" id="ARBA00023136"/>
    </source>
</evidence>
<comment type="subcellular location">
    <subcellularLocation>
        <location evidence="1 8">Cell membrane</location>
        <topology evidence="1 8">Multi-pass membrane protein</topology>
    </subcellularLocation>
</comment>
<dbReference type="GO" id="GO:0015648">
    <property type="term" value="F:lipid-linked peptidoglycan transporter activity"/>
    <property type="evidence" value="ECO:0007669"/>
    <property type="project" value="UniProtKB-UniRule"/>
</dbReference>
<feature type="transmembrane region" description="Helical" evidence="8">
    <location>
        <begin position="304"/>
        <end position="325"/>
    </location>
</feature>
<evidence type="ECO:0000256" key="2">
    <source>
        <dbReference type="ARBA" id="ARBA00022475"/>
    </source>
</evidence>
<evidence type="ECO:0000256" key="4">
    <source>
        <dbReference type="ARBA" id="ARBA00022960"/>
    </source>
</evidence>
<evidence type="ECO:0000256" key="5">
    <source>
        <dbReference type="ARBA" id="ARBA00022984"/>
    </source>
</evidence>
<dbReference type="PRINTS" id="PR01806">
    <property type="entry name" value="VIRFACTRMVIN"/>
</dbReference>
<dbReference type="UniPathway" id="UPA00219"/>
<dbReference type="EMBL" id="MFEK01000003">
    <property type="protein sequence ID" value="OGE79435.1"/>
    <property type="molecule type" value="Genomic_DNA"/>
</dbReference>
<evidence type="ECO:0000256" key="6">
    <source>
        <dbReference type="ARBA" id="ARBA00022989"/>
    </source>
</evidence>
<keyword evidence="8 9" id="KW-0961">Cell wall biogenesis/degradation</keyword>
<keyword evidence="3 8" id="KW-0812">Transmembrane</keyword>
<feature type="transmembrane region" description="Helical" evidence="8">
    <location>
        <begin position="437"/>
        <end position="463"/>
    </location>
</feature>
<comment type="pathway">
    <text evidence="8">Cell wall biogenesis; peptidoglycan biosynthesis.</text>
</comment>
<feature type="transmembrane region" description="Helical" evidence="8">
    <location>
        <begin position="82"/>
        <end position="107"/>
    </location>
</feature>
<dbReference type="PIRSF" id="PIRSF002869">
    <property type="entry name" value="MviN"/>
    <property type="match status" value="1"/>
</dbReference>
<evidence type="ECO:0000313" key="11">
    <source>
        <dbReference type="Proteomes" id="UP000176864"/>
    </source>
</evidence>
<gene>
    <name evidence="8" type="primary">murJ</name>
    <name evidence="10" type="ORF">A2751_05385</name>
</gene>
<feature type="transmembrane region" description="Helical" evidence="8">
    <location>
        <begin position="181"/>
        <end position="206"/>
    </location>
</feature>
<feature type="transmembrane region" description="Helical" evidence="8">
    <location>
        <begin position="404"/>
        <end position="425"/>
    </location>
</feature>
<feature type="transmembrane region" description="Helical" evidence="8">
    <location>
        <begin position="475"/>
        <end position="499"/>
    </location>
</feature>
<evidence type="ECO:0000256" key="3">
    <source>
        <dbReference type="ARBA" id="ARBA00022692"/>
    </source>
</evidence>
<comment type="function">
    <text evidence="8 9">Involved in peptidoglycan biosynthesis. Transports lipid-linked peptidoglycan precursors from the inner to the outer leaflet of the cytoplasmic membrane.</text>
</comment>
<keyword evidence="8 9" id="KW-0813">Transport</keyword>
<feature type="transmembrane region" description="Helical" evidence="8">
    <location>
        <begin position="153"/>
        <end position="175"/>
    </location>
</feature>
<sequence>MYRATVYIAIFAILSKILGLARIIVFSNRFGAGQDIDIYVAAFRVPDFIFNLLILGTLSAAFIPVFVSYLERNRQEAFQIASTIFNLTLLVMSAAGILGFIFAPLLVKIIAPGFEVAASAKTLELTRILMLSPIFLALSSVLTSVLQSFKKFVIASLAPLFYNLSIIFGVFFLYPKYGLTGIVWAVIGGAFLHFAIQLPSVLRLGLPFGRHFTLKHAGVRQIGRLFLPRIFGLDLGQIGLLISSIIGSLLPAGSIAVYYYAFDLETMPLGVFAIAFATTAFPVLSEYASKNNFAGFKSFLSKTIVQLLFLIIPISVLMLVLRAQIVRLFLGAGQNTNFSFADTRLTALALAFFAISLFAQAIIPLLARAFYAMHNTLIPVLFGAVAIIINAVLALIFTRFMSPASMALAFSAAAIFDLVCLFIFLRRRLGNDLNDDYLFLSIMKISIASVAAGTVSYAGLYLIAPVVNMQTYLGIFLQTAGSLLLGGLAYISAGLMIGLPEAKGFVNVIRTWFAKFSKSVTALAESLFTDLR</sequence>
<reference evidence="10 11" key="1">
    <citation type="journal article" date="2016" name="Nat. Commun.">
        <title>Thousands of microbial genomes shed light on interconnected biogeochemical processes in an aquifer system.</title>
        <authorList>
            <person name="Anantharaman K."/>
            <person name="Brown C.T."/>
            <person name="Hug L.A."/>
            <person name="Sharon I."/>
            <person name="Castelle C.J."/>
            <person name="Probst A.J."/>
            <person name="Thomas B.C."/>
            <person name="Singh A."/>
            <person name="Wilkins M.J."/>
            <person name="Karaoz U."/>
            <person name="Brodie E.L."/>
            <person name="Williams K.H."/>
            <person name="Hubbard S.S."/>
            <person name="Banfield J.F."/>
        </authorList>
    </citation>
    <scope>NUCLEOTIDE SEQUENCE [LARGE SCALE GENOMIC DNA]</scope>
</reference>
<evidence type="ECO:0000313" key="10">
    <source>
        <dbReference type="EMBL" id="OGE79435.1"/>
    </source>
</evidence>
<dbReference type="GO" id="GO:0071555">
    <property type="term" value="P:cell wall organization"/>
    <property type="evidence" value="ECO:0007669"/>
    <property type="project" value="UniProtKB-UniRule"/>
</dbReference>
<proteinExistence type="inferred from homology"/>
<keyword evidence="2 8" id="KW-1003">Cell membrane</keyword>
<keyword evidence="5 8" id="KW-0573">Peptidoglycan synthesis</keyword>
<keyword evidence="7 8" id="KW-0472">Membrane</keyword>
<feature type="transmembrane region" description="Helical" evidence="8">
    <location>
        <begin position="127"/>
        <end position="146"/>
    </location>
</feature>
<dbReference type="NCBIfam" id="TIGR01695">
    <property type="entry name" value="murJ_mviN"/>
    <property type="match status" value="1"/>
</dbReference>
<dbReference type="Proteomes" id="UP000176864">
    <property type="component" value="Unassembled WGS sequence"/>
</dbReference>
<evidence type="ECO:0000256" key="9">
    <source>
        <dbReference type="PIRNR" id="PIRNR002869"/>
    </source>
</evidence>
<feature type="transmembrane region" description="Helical" evidence="8">
    <location>
        <begin position="345"/>
        <end position="366"/>
    </location>
</feature>
<dbReference type="InterPro" id="IPR004268">
    <property type="entry name" value="MurJ"/>
</dbReference>
<keyword evidence="6 8" id="KW-1133">Transmembrane helix</keyword>
<protein>
    <recommendedName>
        <fullName evidence="8">Probable lipid II flippase MurJ</fullName>
    </recommendedName>
</protein>
<name>A0A1F5NP30_9BACT</name>
<dbReference type="GO" id="GO:0008360">
    <property type="term" value="P:regulation of cell shape"/>
    <property type="evidence" value="ECO:0007669"/>
    <property type="project" value="UniProtKB-UniRule"/>
</dbReference>
<dbReference type="STRING" id="1817824.A2751_05385"/>
<comment type="similarity">
    <text evidence="8 9">Belongs to the MurJ/MviN family.</text>
</comment>
<feature type="transmembrane region" description="Helical" evidence="8">
    <location>
        <begin position="267"/>
        <end position="284"/>
    </location>
</feature>